<reference evidence="2" key="1">
    <citation type="submission" date="2015-07" db="EMBL/GenBank/DDBJ databases">
        <authorList>
            <consortium name="Consortium for Microbial Forensics and Genomics (microFORGE)"/>
            <person name="Knight B.M."/>
            <person name="Roberts D.P."/>
            <person name="Lin D."/>
            <person name="Hari K."/>
            <person name="Fletcher J."/>
            <person name="Melcher U."/>
            <person name="Blagden T."/>
            <person name="Winegar R.A."/>
        </authorList>
    </citation>
    <scope>NUCLEOTIDE SEQUENCE [LARGE SCALE GENOMIC DNA]</scope>
    <source>
        <strain evidence="2">DSM 23493</strain>
    </source>
</reference>
<dbReference type="GeneID" id="96600144"/>
<dbReference type="Pfam" id="PF17261">
    <property type="entry name" value="DUF5327"/>
    <property type="match status" value="1"/>
</dbReference>
<comment type="caution">
    <text evidence="1">The sequence shown here is derived from an EMBL/GenBank/DDBJ whole genome shotgun (WGS) entry which is preliminary data.</text>
</comment>
<organism evidence="1 2">
    <name type="scientific">Lysinibacillus xylanilyticus</name>
    <dbReference type="NCBI Taxonomy" id="582475"/>
    <lineage>
        <taxon>Bacteria</taxon>
        <taxon>Bacillati</taxon>
        <taxon>Bacillota</taxon>
        <taxon>Bacilli</taxon>
        <taxon>Bacillales</taxon>
        <taxon>Bacillaceae</taxon>
        <taxon>Lysinibacillus</taxon>
    </lineage>
</organism>
<sequence>MIPYQAVIQQLEKQLLGVKNTGDEQQIREALTAIRALCDVVLDSSDGISKAPLKHVPQMLVSEPKQTSLYTAKIEEEDGANGDSIFDF</sequence>
<dbReference type="AlphaFoldDB" id="A0A0K9F4M6"/>
<name>A0A0K9F4M6_9BACI</name>
<dbReference type="OrthoDB" id="2361717at2"/>
<evidence type="ECO:0000313" key="1">
    <source>
        <dbReference type="EMBL" id="KMY29051.1"/>
    </source>
</evidence>
<gene>
    <name evidence="1" type="ORF">ACZ11_18155</name>
</gene>
<dbReference type="InterPro" id="IPR035218">
    <property type="entry name" value="DUF5327"/>
</dbReference>
<protein>
    <submittedName>
        <fullName evidence="1">Uracil-DNA glycosylase</fullName>
    </submittedName>
</protein>
<dbReference type="PATRIC" id="fig|582475.4.peg.2683"/>
<accession>A0A0K9F4M6</accession>
<dbReference type="Proteomes" id="UP000037326">
    <property type="component" value="Unassembled WGS sequence"/>
</dbReference>
<dbReference type="EMBL" id="LFXJ01000010">
    <property type="protein sequence ID" value="KMY29051.1"/>
    <property type="molecule type" value="Genomic_DNA"/>
</dbReference>
<evidence type="ECO:0000313" key="2">
    <source>
        <dbReference type="Proteomes" id="UP000037326"/>
    </source>
</evidence>
<dbReference type="RefSeq" id="WP_049667954.1">
    <property type="nucleotide sequence ID" value="NZ_LFXJ01000010.1"/>
</dbReference>
<proteinExistence type="predicted"/>